<dbReference type="InterPro" id="IPR040177">
    <property type="entry name" value="SLC30A9"/>
</dbReference>
<dbReference type="GO" id="GO:0005783">
    <property type="term" value="C:endoplasmic reticulum"/>
    <property type="evidence" value="ECO:0007669"/>
    <property type="project" value="TreeGrafter"/>
</dbReference>
<accession>A0A5N5HIN1</accession>
<comment type="caution">
    <text evidence="2">The sequence shown here is derived from an EMBL/GenBank/DDBJ whole genome shotgun (WGS) entry which is preliminary data.</text>
</comment>
<sequence>MDSTLALPTASILILLFDGMSKRHNYNWNSRSCSYAVWNAPMLCGMHKLMHHLVLQIHDHDWHPIGDKKSIKAEVKVSVGIGHGGYTTLWWVLWRMKAIGITTSFAKAPMEFVHGVQNLWTSLPPPKIRYAALVIGTSFTIEGASLLVAIQAVKEGAVAEGMKLTDFIWRGHDPTSVSVLTEDGAAVTGLAIAVASLVAVNRTGNALYWKIF</sequence>
<evidence type="ECO:0000313" key="3">
    <source>
        <dbReference type="Proteomes" id="UP000327157"/>
    </source>
</evidence>
<dbReference type="GO" id="GO:0006829">
    <property type="term" value="P:zinc ion transport"/>
    <property type="evidence" value="ECO:0007669"/>
    <property type="project" value="InterPro"/>
</dbReference>
<evidence type="ECO:0000256" key="1">
    <source>
        <dbReference type="ARBA" id="ARBA00022448"/>
    </source>
</evidence>
<keyword evidence="3" id="KW-1185">Reference proteome</keyword>
<dbReference type="AlphaFoldDB" id="A0A5N5HIN1"/>
<reference evidence="3" key="2">
    <citation type="submission" date="2019-10" db="EMBL/GenBank/DDBJ databases">
        <title>A de novo genome assembly of a pear dwarfing rootstock.</title>
        <authorList>
            <person name="Wang F."/>
            <person name="Wang J."/>
            <person name="Li S."/>
            <person name="Zhang Y."/>
            <person name="Fang M."/>
            <person name="Ma L."/>
            <person name="Zhao Y."/>
            <person name="Jiang S."/>
        </authorList>
    </citation>
    <scope>NUCLEOTIDE SEQUENCE [LARGE SCALE GENOMIC DNA]</scope>
</reference>
<reference evidence="2 3" key="1">
    <citation type="submission" date="2019-09" db="EMBL/GenBank/DDBJ databases">
        <authorList>
            <person name="Ou C."/>
        </authorList>
    </citation>
    <scope>NUCLEOTIDE SEQUENCE [LARGE SCALE GENOMIC DNA]</scope>
    <source>
        <strain evidence="2">S2</strain>
        <tissue evidence="2">Leaf</tissue>
    </source>
</reference>
<keyword evidence="1" id="KW-0813">Transport</keyword>
<dbReference type="OrthoDB" id="435980at2759"/>
<proteinExistence type="predicted"/>
<dbReference type="GO" id="GO:0006882">
    <property type="term" value="P:intracellular zinc ion homeostasis"/>
    <property type="evidence" value="ECO:0007669"/>
    <property type="project" value="TreeGrafter"/>
</dbReference>
<evidence type="ECO:0000313" key="2">
    <source>
        <dbReference type="EMBL" id="KAB2627846.1"/>
    </source>
</evidence>
<dbReference type="PANTHER" id="PTHR13414">
    <property type="entry name" value="HUEL-CATION TRANSPORTER"/>
    <property type="match status" value="1"/>
</dbReference>
<name>A0A5N5HIN1_9ROSA</name>
<dbReference type="EMBL" id="SMOL01000148">
    <property type="protein sequence ID" value="KAB2627846.1"/>
    <property type="molecule type" value="Genomic_DNA"/>
</dbReference>
<protein>
    <submittedName>
        <fullName evidence="2">Metal tolerance protein C4-like</fullName>
    </submittedName>
</protein>
<gene>
    <name evidence="2" type="ORF">D8674_032641</name>
</gene>
<dbReference type="GO" id="GO:0008324">
    <property type="term" value="F:monoatomic cation transmembrane transporter activity"/>
    <property type="evidence" value="ECO:0007669"/>
    <property type="project" value="InterPro"/>
</dbReference>
<dbReference type="Proteomes" id="UP000327157">
    <property type="component" value="Chromosome 8"/>
</dbReference>
<reference evidence="2 3" key="3">
    <citation type="submission" date="2019-11" db="EMBL/GenBank/DDBJ databases">
        <title>A de novo genome assembly of a pear dwarfing rootstock.</title>
        <authorList>
            <person name="Wang F."/>
            <person name="Wang J."/>
            <person name="Li S."/>
            <person name="Zhang Y."/>
            <person name="Fang M."/>
            <person name="Ma L."/>
            <person name="Zhao Y."/>
            <person name="Jiang S."/>
        </authorList>
    </citation>
    <scope>NUCLEOTIDE SEQUENCE [LARGE SCALE GENOMIC DNA]</scope>
    <source>
        <strain evidence="2">S2</strain>
        <tissue evidence="2">Leaf</tissue>
    </source>
</reference>
<organism evidence="2 3">
    <name type="scientific">Pyrus ussuriensis x Pyrus communis</name>
    <dbReference type="NCBI Taxonomy" id="2448454"/>
    <lineage>
        <taxon>Eukaryota</taxon>
        <taxon>Viridiplantae</taxon>
        <taxon>Streptophyta</taxon>
        <taxon>Embryophyta</taxon>
        <taxon>Tracheophyta</taxon>
        <taxon>Spermatophyta</taxon>
        <taxon>Magnoliopsida</taxon>
        <taxon>eudicotyledons</taxon>
        <taxon>Gunneridae</taxon>
        <taxon>Pentapetalae</taxon>
        <taxon>rosids</taxon>
        <taxon>fabids</taxon>
        <taxon>Rosales</taxon>
        <taxon>Rosaceae</taxon>
        <taxon>Amygdaloideae</taxon>
        <taxon>Maleae</taxon>
        <taxon>Pyrus</taxon>
    </lineage>
</organism>
<dbReference type="PANTHER" id="PTHR13414:SF9">
    <property type="entry name" value="PROTON-COUPLED ZINC ANTIPORTER SLC30A9, MITOCHONDRIAL"/>
    <property type="match status" value="1"/>
</dbReference>